<comment type="caution">
    <text evidence="3">The sequence shown here is derived from an EMBL/GenBank/DDBJ whole genome shotgun (WGS) entry which is preliminary data.</text>
</comment>
<gene>
    <name evidence="3" type="ORF">PACLA_8A023865</name>
</gene>
<proteinExistence type="predicted"/>
<accession>A0A7D9I241</accession>
<dbReference type="Pfam" id="PF02017">
    <property type="entry name" value="CIDE-N"/>
    <property type="match status" value="1"/>
</dbReference>
<dbReference type="InterPro" id="IPR038398">
    <property type="entry name" value="NCD2_sf"/>
</dbReference>
<keyword evidence="4" id="KW-1185">Reference proteome</keyword>
<evidence type="ECO:0000313" key="4">
    <source>
        <dbReference type="Proteomes" id="UP001152795"/>
    </source>
</evidence>
<dbReference type="SMART" id="SM00266">
    <property type="entry name" value="CAD"/>
    <property type="match status" value="1"/>
</dbReference>
<dbReference type="OrthoDB" id="6475906at2759"/>
<dbReference type="Gene3D" id="1.20.120.2010">
    <property type="entry name" value="NAB conserved domain 2"/>
    <property type="match status" value="1"/>
</dbReference>
<dbReference type="EMBL" id="CACRXK020002772">
    <property type="protein sequence ID" value="CAB3995981.1"/>
    <property type="molecule type" value="Genomic_DNA"/>
</dbReference>
<organism evidence="3 4">
    <name type="scientific">Paramuricea clavata</name>
    <name type="common">Red gorgonian</name>
    <name type="synonym">Violescent sea-whip</name>
    <dbReference type="NCBI Taxonomy" id="317549"/>
    <lineage>
        <taxon>Eukaryota</taxon>
        <taxon>Metazoa</taxon>
        <taxon>Cnidaria</taxon>
        <taxon>Anthozoa</taxon>
        <taxon>Octocorallia</taxon>
        <taxon>Malacalcyonacea</taxon>
        <taxon>Plexauridae</taxon>
        <taxon>Paramuricea</taxon>
    </lineage>
</organism>
<dbReference type="AlphaFoldDB" id="A0A7D9I241"/>
<dbReference type="GO" id="GO:0005634">
    <property type="term" value="C:nucleus"/>
    <property type="evidence" value="ECO:0007669"/>
    <property type="project" value="InterPro"/>
</dbReference>
<evidence type="ECO:0000256" key="1">
    <source>
        <dbReference type="ARBA" id="ARBA00022703"/>
    </source>
</evidence>
<evidence type="ECO:0000313" key="3">
    <source>
        <dbReference type="EMBL" id="CAB3995981.1"/>
    </source>
</evidence>
<dbReference type="Proteomes" id="UP001152795">
    <property type="component" value="Unassembled WGS sequence"/>
</dbReference>
<evidence type="ECO:0000256" key="2">
    <source>
        <dbReference type="SAM" id="MobiDB-lite"/>
    </source>
</evidence>
<name>A0A7D9I241_PARCT</name>
<protein>
    <submittedName>
        <fullName evidence="3">NGFI-A-binding 1-like</fullName>
    </submittedName>
</protein>
<reference evidence="3" key="1">
    <citation type="submission" date="2020-04" db="EMBL/GenBank/DDBJ databases">
        <authorList>
            <person name="Alioto T."/>
            <person name="Alioto T."/>
            <person name="Gomez Garrido J."/>
        </authorList>
    </citation>
    <scope>NUCLEOTIDE SEQUENCE</scope>
    <source>
        <strain evidence="3">A484AB</strain>
    </source>
</reference>
<dbReference type="GO" id="GO:0006915">
    <property type="term" value="P:apoptotic process"/>
    <property type="evidence" value="ECO:0007669"/>
    <property type="project" value="UniProtKB-UniRule"/>
</dbReference>
<feature type="region of interest" description="Disordered" evidence="2">
    <location>
        <begin position="338"/>
        <end position="365"/>
    </location>
</feature>
<dbReference type="SUPFAM" id="SSF54277">
    <property type="entry name" value="CAD &amp; PB1 domains"/>
    <property type="match status" value="1"/>
</dbReference>
<keyword evidence="1" id="KW-0053">Apoptosis</keyword>
<dbReference type="Pfam" id="PF04905">
    <property type="entry name" value="NCD2"/>
    <property type="match status" value="1"/>
</dbReference>
<feature type="region of interest" description="Disordered" evidence="2">
    <location>
        <begin position="240"/>
        <end position="311"/>
    </location>
</feature>
<dbReference type="InterPro" id="IPR003508">
    <property type="entry name" value="CIDE-N_dom"/>
</dbReference>
<dbReference type="Gene3D" id="3.10.20.10">
    <property type="match status" value="1"/>
</dbReference>
<dbReference type="InterPro" id="IPR006989">
    <property type="entry name" value="NAB_co-repressor_dom"/>
</dbReference>
<sequence length="365" mass="41006">MIIAENYEDLLRKGADKLGFPNNAIKTLVLEQDGNEVDSDSFEYIEEGTTFIILTSNQAWKSCEDVGVGNQVSETSKSDESMQSNLKQSGQKTICFQGNQIVLGPTLQQSGSKSNIEVAVKIDPEKLREDSKIYPNAVPGSFLYKYRKALNDAAYEICLENPSLVHKRGELQSLARAKVDESGYSYTKNKSRSQELSIPCANNLTPKITPSLRAKRITNIEEDLKEVNLEMSLLERSRAKARNLNQDERARSLTQEMTPLRQRKRKLDDELLTLQKKEAKSLKQKKMRNSQIKEAKNKLDGKQLNSSQRTLDEVLDKGQALNAEEILEVLDSVEDSAEISKESEVSEVVSDVEEKKNVAPAESFL</sequence>
<feature type="compositionally biased region" description="Basic and acidic residues" evidence="2">
    <location>
        <begin position="291"/>
        <end position="301"/>
    </location>
</feature>
<dbReference type="PROSITE" id="PS51135">
    <property type="entry name" value="CIDE_N"/>
    <property type="match status" value="1"/>
</dbReference>
<dbReference type="GO" id="GO:0045892">
    <property type="term" value="P:negative regulation of DNA-templated transcription"/>
    <property type="evidence" value="ECO:0007669"/>
    <property type="project" value="InterPro"/>
</dbReference>